<dbReference type="STRING" id="1796646.A4V02_02325"/>
<dbReference type="KEGG" id="pary:A4V02_02325"/>
<keyword evidence="3" id="KW-1185">Reference proteome</keyword>
<dbReference type="AlphaFoldDB" id="A0A1B1S7A0"/>
<dbReference type="EMBL" id="CP015402">
    <property type="protein sequence ID" value="ANU62674.1"/>
    <property type="molecule type" value="Genomic_DNA"/>
</dbReference>
<evidence type="ECO:0000256" key="1">
    <source>
        <dbReference type="SAM" id="MobiDB-lite"/>
    </source>
</evidence>
<accession>A0A1Z2XEG1</accession>
<evidence type="ECO:0000313" key="3">
    <source>
        <dbReference type="Proteomes" id="UP000186351"/>
    </source>
</evidence>
<reference evidence="3" key="1">
    <citation type="submission" date="2016-04" db="EMBL/GenBank/DDBJ databases">
        <title>Complete Genome Sequences of Twelve Strains of a Stable Defined Moderately Diverse Mouse Microbiota 2 (sDMDMm2).</title>
        <authorList>
            <person name="Uchimura Y."/>
            <person name="Wyss M."/>
            <person name="Brugiroux S."/>
            <person name="Limenitakis J.P."/>
            <person name="Stecher B."/>
            <person name="McCoy K.D."/>
            <person name="Macpherson A.J."/>
        </authorList>
    </citation>
    <scope>NUCLEOTIDE SEQUENCE [LARGE SCALE GENOMIC DNA]</scope>
    <source>
        <strain evidence="3">YL27</strain>
    </source>
</reference>
<feature type="compositionally biased region" description="Pro residues" evidence="1">
    <location>
        <begin position="1"/>
        <end position="10"/>
    </location>
</feature>
<gene>
    <name evidence="2" type="ORF">A4V02_02325</name>
</gene>
<feature type="region of interest" description="Disordered" evidence="1">
    <location>
        <begin position="42"/>
        <end position="64"/>
    </location>
</feature>
<dbReference type="RefSeq" id="WP_068960058.1">
    <property type="nucleotide sequence ID" value="NZ_CAJTAP010000002.1"/>
</dbReference>
<feature type="compositionally biased region" description="Polar residues" evidence="1">
    <location>
        <begin position="11"/>
        <end position="20"/>
    </location>
</feature>
<protein>
    <submittedName>
        <fullName evidence="2">Uncharacterized protein</fullName>
    </submittedName>
</protein>
<feature type="region of interest" description="Disordered" evidence="1">
    <location>
        <begin position="1"/>
        <end position="23"/>
    </location>
</feature>
<accession>A0A1B1S7A0</accession>
<name>A0A1B1S7A0_9BACT</name>
<sequence>MDKTPIPPNDNSPSPTTDVETNPLKEAYMRGYLKGLNERAVSELNRPDSGEEPYPDGQHGEPVAHDVFFLPDAYSVWD</sequence>
<organism evidence="2 3">
    <name type="scientific">Muribaculum intestinale</name>
    <dbReference type="NCBI Taxonomy" id="1796646"/>
    <lineage>
        <taxon>Bacteria</taxon>
        <taxon>Pseudomonadati</taxon>
        <taxon>Bacteroidota</taxon>
        <taxon>Bacteroidia</taxon>
        <taxon>Bacteroidales</taxon>
        <taxon>Muribaculaceae</taxon>
        <taxon>Muribaculum</taxon>
    </lineage>
</organism>
<evidence type="ECO:0000313" key="2">
    <source>
        <dbReference type="EMBL" id="ANU62674.1"/>
    </source>
</evidence>
<dbReference type="Proteomes" id="UP000186351">
    <property type="component" value="Chromosome"/>
</dbReference>
<dbReference type="GeneID" id="65535676"/>
<proteinExistence type="predicted"/>